<dbReference type="PANTHER" id="PTHR11409">
    <property type="entry name" value="ADENOSINE DEAMINASE"/>
    <property type="match status" value="1"/>
</dbReference>
<comment type="cofactor">
    <cofactor evidence="1">
        <name>Zn(2+)</name>
        <dbReference type="ChEBI" id="CHEBI:29105"/>
    </cofactor>
</comment>
<evidence type="ECO:0000256" key="5">
    <source>
        <dbReference type="ARBA" id="ARBA00022833"/>
    </source>
</evidence>
<dbReference type="Gene3D" id="3.20.20.140">
    <property type="entry name" value="Metal-dependent hydrolases"/>
    <property type="match status" value="1"/>
</dbReference>
<comment type="catalytic activity">
    <reaction evidence="7">
        <text>N(6)-methyl-AMP + H2O + H(+) = IMP + methylamine</text>
        <dbReference type="Rhea" id="RHEA:16001"/>
        <dbReference type="ChEBI" id="CHEBI:15377"/>
        <dbReference type="ChEBI" id="CHEBI:15378"/>
        <dbReference type="ChEBI" id="CHEBI:58053"/>
        <dbReference type="ChEBI" id="CHEBI:59338"/>
        <dbReference type="ChEBI" id="CHEBI:144842"/>
    </reaction>
    <physiologicalReaction direction="left-to-right" evidence="7">
        <dbReference type="Rhea" id="RHEA:16002"/>
    </physiologicalReaction>
</comment>
<dbReference type="InterPro" id="IPR032466">
    <property type="entry name" value="Metal_Hydrolase"/>
</dbReference>
<dbReference type="GO" id="GO:0046872">
    <property type="term" value="F:metal ion binding"/>
    <property type="evidence" value="ECO:0007669"/>
    <property type="project" value="UniProtKB-KW"/>
</dbReference>
<evidence type="ECO:0000313" key="9">
    <source>
        <dbReference type="EMBL" id="WPG97680.1"/>
    </source>
</evidence>
<dbReference type="PANTHER" id="PTHR11409:SF42">
    <property type="entry name" value="ADENOSINE DEAMINASE-LIKE PROTEIN"/>
    <property type="match status" value="1"/>
</dbReference>
<proteinExistence type="inferred from homology"/>
<comment type="similarity">
    <text evidence="2">Belongs to the metallo-dependent hydrolases superfamily. Adenosine and AMP deaminases family.</text>
</comment>
<dbReference type="Proteomes" id="UP001303373">
    <property type="component" value="Chromosome 1"/>
</dbReference>
<dbReference type="GO" id="GO:0046103">
    <property type="term" value="P:inosine biosynthetic process"/>
    <property type="evidence" value="ECO:0007669"/>
    <property type="project" value="TreeGrafter"/>
</dbReference>
<evidence type="ECO:0000256" key="6">
    <source>
        <dbReference type="ARBA" id="ARBA00023080"/>
    </source>
</evidence>
<dbReference type="InterPro" id="IPR006330">
    <property type="entry name" value="Ado/ade_deaminase"/>
</dbReference>
<gene>
    <name evidence="9" type="ORF">R9X50_00046000</name>
</gene>
<dbReference type="CDD" id="cd00443">
    <property type="entry name" value="ADA_AMPD"/>
    <property type="match status" value="1"/>
</dbReference>
<accession>A0AAQ3R216</accession>
<keyword evidence="5" id="KW-0862">Zinc</keyword>
<organism evidence="9 10">
    <name type="scientific">Acrodontium crateriforme</name>
    <dbReference type="NCBI Taxonomy" id="150365"/>
    <lineage>
        <taxon>Eukaryota</taxon>
        <taxon>Fungi</taxon>
        <taxon>Dikarya</taxon>
        <taxon>Ascomycota</taxon>
        <taxon>Pezizomycotina</taxon>
        <taxon>Dothideomycetes</taxon>
        <taxon>Dothideomycetidae</taxon>
        <taxon>Mycosphaerellales</taxon>
        <taxon>Teratosphaeriaceae</taxon>
        <taxon>Acrodontium</taxon>
    </lineage>
</organism>
<evidence type="ECO:0000313" key="10">
    <source>
        <dbReference type="Proteomes" id="UP001303373"/>
    </source>
</evidence>
<dbReference type="InterPro" id="IPR001365">
    <property type="entry name" value="A_deaminase_dom"/>
</dbReference>
<reference evidence="9 10" key="1">
    <citation type="submission" date="2023-11" db="EMBL/GenBank/DDBJ databases">
        <title>An acidophilic fungus is an integral part of prey digestion in a carnivorous sundew plant.</title>
        <authorList>
            <person name="Tsai I.J."/>
        </authorList>
    </citation>
    <scope>NUCLEOTIDE SEQUENCE [LARGE SCALE GENOMIC DNA]</scope>
    <source>
        <strain evidence="9">169a</strain>
    </source>
</reference>
<evidence type="ECO:0000259" key="8">
    <source>
        <dbReference type="Pfam" id="PF00962"/>
    </source>
</evidence>
<dbReference type="GO" id="GO:0004000">
    <property type="term" value="F:adenosine deaminase activity"/>
    <property type="evidence" value="ECO:0007669"/>
    <property type="project" value="TreeGrafter"/>
</dbReference>
<evidence type="ECO:0000256" key="7">
    <source>
        <dbReference type="ARBA" id="ARBA00048787"/>
    </source>
</evidence>
<keyword evidence="4" id="KW-0378">Hydrolase</keyword>
<evidence type="ECO:0000256" key="4">
    <source>
        <dbReference type="ARBA" id="ARBA00022801"/>
    </source>
</evidence>
<sequence length="373" mass="41516">MEVDKDFVTRLPKAELHAHLTGSVGRQTLHDVWLQKRADGQCEDLEDPLIAINPGMDFVDVMSFFPLFDTYVYALLNDVASIKYAAKRVIEEFAADGVVYLELRTTPRECIETGLTKDDYVQAVNSVIAEANAASIKDGFRNIEVRLLLSIDRKMTAEQAMEVIDLASKYQFTPKTSSCGSQKTTSGQVVGVDLCGNPIRGDVALFTPAFRRAKDLNLSITIHFAEVPQSGTIKELQVILSWEPNRLGHVVHVPSEIKEVLKQRKIGLELCLSCNVLARLTTGGYEMHHFREWSMTENPIALSTDDVGIFGSPLSNEYLLAAHYFKLGSQQLIDLSRSAALATFAGKERLIRLIDQFQSKYNIETNGEISGDK</sequence>
<dbReference type="GO" id="GO:0006154">
    <property type="term" value="P:adenosine catabolic process"/>
    <property type="evidence" value="ECO:0007669"/>
    <property type="project" value="TreeGrafter"/>
</dbReference>
<keyword evidence="6" id="KW-0546">Nucleotide metabolism</keyword>
<feature type="domain" description="Adenosine deaminase" evidence="8">
    <location>
        <begin position="12"/>
        <end position="357"/>
    </location>
</feature>
<evidence type="ECO:0000256" key="1">
    <source>
        <dbReference type="ARBA" id="ARBA00001947"/>
    </source>
</evidence>
<dbReference type="Pfam" id="PF00962">
    <property type="entry name" value="A_deaminase"/>
    <property type="match status" value="1"/>
</dbReference>
<keyword evidence="3" id="KW-0479">Metal-binding</keyword>
<name>A0AAQ3R216_9PEZI</name>
<dbReference type="EMBL" id="CP138580">
    <property type="protein sequence ID" value="WPG97680.1"/>
    <property type="molecule type" value="Genomic_DNA"/>
</dbReference>
<keyword evidence="10" id="KW-1185">Reference proteome</keyword>
<dbReference type="AlphaFoldDB" id="A0AAQ3R216"/>
<evidence type="ECO:0000256" key="2">
    <source>
        <dbReference type="ARBA" id="ARBA00006676"/>
    </source>
</evidence>
<protein>
    <recommendedName>
        <fullName evidence="8">Adenosine deaminase domain-containing protein</fullName>
    </recommendedName>
</protein>
<dbReference type="SUPFAM" id="SSF51556">
    <property type="entry name" value="Metallo-dependent hydrolases"/>
    <property type="match status" value="1"/>
</dbReference>
<evidence type="ECO:0000256" key="3">
    <source>
        <dbReference type="ARBA" id="ARBA00022723"/>
    </source>
</evidence>
<dbReference type="GO" id="GO:0009117">
    <property type="term" value="P:nucleotide metabolic process"/>
    <property type="evidence" value="ECO:0007669"/>
    <property type="project" value="UniProtKB-KW"/>
</dbReference>